<organism evidence="1 2">
    <name type="scientific">Phytophthora fragariae</name>
    <dbReference type="NCBI Taxonomy" id="53985"/>
    <lineage>
        <taxon>Eukaryota</taxon>
        <taxon>Sar</taxon>
        <taxon>Stramenopiles</taxon>
        <taxon>Oomycota</taxon>
        <taxon>Peronosporomycetes</taxon>
        <taxon>Peronosporales</taxon>
        <taxon>Peronosporaceae</taxon>
        <taxon>Phytophthora</taxon>
    </lineage>
</organism>
<evidence type="ECO:0000313" key="1">
    <source>
        <dbReference type="EMBL" id="KAE9265331.1"/>
    </source>
</evidence>
<proteinExistence type="predicted"/>
<protein>
    <submittedName>
        <fullName evidence="1">Uncharacterized protein</fullName>
    </submittedName>
</protein>
<dbReference type="EMBL" id="QXFY01007829">
    <property type="protein sequence ID" value="KAE9265331.1"/>
    <property type="molecule type" value="Genomic_DNA"/>
</dbReference>
<evidence type="ECO:0000313" key="2">
    <source>
        <dbReference type="Proteomes" id="UP000486351"/>
    </source>
</evidence>
<dbReference type="Proteomes" id="UP000486351">
    <property type="component" value="Unassembled WGS sequence"/>
</dbReference>
<gene>
    <name evidence="1" type="ORF">PF008_g31884</name>
</gene>
<name>A0A6G0Q1G1_9STRA</name>
<dbReference type="AlphaFoldDB" id="A0A6G0Q1G1"/>
<reference evidence="1 2" key="1">
    <citation type="submission" date="2018-09" db="EMBL/GenBank/DDBJ databases">
        <title>Genomic investigation of the strawberry pathogen Phytophthora fragariae indicates pathogenicity is determined by transcriptional variation in three key races.</title>
        <authorList>
            <person name="Adams T.M."/>
            <person name="Armitage A.D."/>
            <person name="Sobczyk M.K."/>
            <person name="Bates H.J."/>
            <person name="Dunwell J.M."/>
            <person name="Nellist C.F."/>
            <person name="Harrison R.J."/>
        </authorList>
    </citation>
    <scope>NUCLEOTIDE SEQUENCE [LARGE SCALE GENOMIC DNA]</scope>
    <source>
        <strain evidence="1 2">NOV-77</strain>
    </source>
</reference>
<feature type="non-terminal residue" evidence="1">
    <location>
        <position position="1"/>
    </location>
</feature>
<sequence length="213" mass="23351">LVKNVLNPPDGSDGVPFELCVATRDDWTRYVQSEQQALESRWMAWWDGRVFIVELTGPLHEDLVVGVTEAILGATGSGSTHLAHHGASHIGNRATLPDGINDLIALLKPDESFGPFHGLPGAVLPRGFSWPRFHTLKVEIGVSLGWGALYNNKGKLDNRGRLDSKGNRDKLNEDLVPYTRRPMRGGNARAWNTSSPFTSARDFSVVSSAWIPS</sequence>
<comment type="caution">
    <text evidence="1">The sequence shown here is derived from an EMBL/GenBank/DDBJ whole genome shotgun (WGS) entry which is preliminary data.</text>
</comment>
<accession>A0A6G0Q1G1</accession>